<dbReference type="Proteomes" id="UP000008645">
    <property type="component" value="Chromosome"/>
</dbReference>
<evidence type="ECO:0000313" key="1">
    <source>
        <dbReference type="EMBL" id="CBZ40576.1"/>
    </source>
</evidence>
<sequence>MLFLLVFQKIKLKKLSLAPWGGAKSIFSSNNKLFFNKQVSRGKREGSLNKYYFGEWSSQSEGGNNLVYLVDKDGLVKKIDPKLHGQKKRYLKDGILIDGDNSWFGPRSIPFTKRTEEFTSEEIHNLLATWNRIKRSFLALEEEELKSLSDWFNNLREEDKCEIIDVVIDCDKFKSSISLTGSATSIGSNFKIHFDNLHKLASKRWDSRLPKFAELIGYRGIIYISKLQGFEDKFGNILDIWLQEEVNKELKKVSNELEKINGIQFIRSLVTGKKFADGCEKYSENEEHKKIFGECFATSSEDFSSYKKISGERNFVPKVIDVIKAGQMLKDPMYAPPKYSLVGDKWIVTGEDYKKWKAVTPEMRQEVVKGYEDVGGWKGIIDASCSRVTASGWWSSFISLISKTPLEKMGCWEFYNLFFSKERFEDKRWCLFQIPETSSFVKETNIFGPFYLSNWNKGNQFWAKCDLYGL</sequence>
<proteinExistence type="predicted"/>
<reference evidence="1 2" key="1">
    <citation type="journal article" date="2011" name="J. Bacteriol.">
        <title>Complete genome sequence of the hemotrophic Mycoplasma suis strain KI3806.</title>
        <authorList>
            <person name="Oehlerking J."/>
            <person name="Kube M."/>
            <person name="Felder K.M."/>
            <person name="Matter D."/>
            <person name="Wittenbrink M.M."/>
            <person name="Schwarzenbach S."/>
            <person name="Kramer M.M."/>
            <person name="Hoelzle K."/>
            <person name="Hoelzle L.E."/>
        </authorList>
    </citation>
    <scope>NUCLEOTIDE SEQUENCE [LARGE SCALE GENOMIC DNA]</scope>
    <source>
        <strain evidence="2">KI_3806</strain>
    </source>
</reference>
<accession>F0V1P5</accession>
<dbReference type="KEGG" id="msk:MSUIS_04830"/>
<evidence type="ECO:0000313" key="2">
    <source>
        <dbReference type="Proteomes" id="UP000008645"/>
    </source>
</evidence>
<dbReference type="EMBL" id="FQ790233">
    <property type="protein sequence ID" value="CBZ40576.1"/>
    <property type="molecule type" value="Genomic_DNA"/>
</dbReference>
<name>F0V1P5_MYCS3</name>
<organism evidence="1 2">
    <name type="scientific">Mycoplasma suis (strain KI_3806)</name>
    <dbReference type="NCBI Taxonomy" id="708248"/>
    <lineage>
        <taxon>Bacteria</taxon>
        <taxon>Bacillati</taxon>
        <taxon>Mycoplasmatota</taxon>
        <taxon>Mollicutes</taxon>
        <taxon>Mycoplasmataceae</taxon>
        <taxon>Mycoplasma</taxon>
    </lineage>
</organism>
<protein>
    <submittedName>
        <fullName evidence="1">Uncharacterized protein</fullName>
    </submittedName>
</protein>
<gene>
    <name evidence="1" type="ORF">MSUIS_04830</name>
</gene>
<dbReference type="HOGENOM" id="CLU_053830_0_0_14"/>
<dbReference type="AlphaFoldDB" id="F0V1P5"/>